<accession>A0A1H0THN9</accession>
<dbReference type="SUPFAM" id="SSF46785">
    <property type="entry name" value="Winged helix' DNA-binding domain"/>
    <property type="match status" value="1"/>
</dbReference>
<dbReference type="Pfam" id="PF07702">
    <property type="entry name" value="UTRA"/>
    <property type="match status" value="1"/>
</dbReference>
<dbReference type="GO" id="GO:0003677">
    <property type="term" value="F:DNA binding"/>
    <property type="evidence" value="ECO:0007669"/>
    <property type="project" value="UniProtKB-KW"/>
</dbReference>
<feature type="domain" description="HTH gntR-type" evidence="4">
    <location>
        <begin position="11"/>
        <end position="79"/>
    </location>
</feature>
<evidence type="ECO:0000256" key="3">
    <source>
        <dbReference type="ARBA" id="ARBA00023163"/>
    </source>
</evidence>
<dbReference type="Gene3D" id="1.10.10.10">
    <property type="entry name" value="Winged helix-like DNA-binding domain superfamily/Winged helix DNA-binding domain"/>
    <property type="match status" value="1"/>
</dbReference>
<dbReference type="PROSITE" id="PS50949">
    <property type="entry name" value="HTH_GNTR"/>
    <property type="match status" value="1"/>
</dbReference>
<dbReference type="FunFam" id="1.10.10.10:FF:000079">
    <property type="entry name" value="GntR family transcriptional regulator"/>
    <property type="match status" value="1"/>
</dbReference>
<evidence type="ECO:0000259" key="4">
    <source>
        <dbReference type="PROSITE" id="PS50949"/>
    </source>
</evidence>
<dbReference type="SMART" id="SM00866">
    <property type="entry name" value="UTRA"/>
    <property type="match status" value="1"/>
</dbReference>
<dbReference type="STRING" id="240303.SAMN05421677_12159"/>
<dbReference type="PANTHER" id="PTHR44846:SF1">
    <property type="entry name" value="MANNOSYL-D-GLYCERATE TRANSPORT_METABOLISM SYSTEM REPRESSOR MNGR-RELATED"/>
    <property type="match status" value="1"/>
</dbReference>
<keyword evidence="1" id="KW-0805">Transcription regulation</keyword>
<dbReference type="GO" id="GO:0045892">
    <property type="term" value="P:negative regulation of DNA-templated transcription"/>
    <property type="evidence" value="ECO:0007669"/>
    <property type="project" value="TreeGrafter"/>
</dbReference>
<dbReference type="PANTHER" id="PTHR44846">
    <property type="entry name" value="MANNOSYL-D-GLYCERATE TRANSPORT/METABOLISM SYSTEM REPRESSOR MNGR-RELATED"/>
    <property type="match status" value="1"/>
</dbReference>
<evidence type="ECO:0000313" key="6">
    <source>
        <dbReference type="Proteomes" id="UP000198860"/>
    </source>
</evidence>
<reference evidence="6" key="1">
    <citation type="submission" date="2016-10" db="EMBL/GenBank/DDBJ databases">
        <authorList>
            <person name="Varghese N."/>
            <person name="Submissions S."/>
        </authorList>
    </citation>
    <scope>NUCLEOTIDE SEQUENCE [LARGE SCALE GENOMIC DNA]</scope>
    <source>
        <strain evidence="6">CGMCC 1.3703</strain>
    </source>
</reference>
<dbReference type="EMBL" id="FNIZ01000021">
    <property type="protein sequence ID" value="SDP53582.1"/>
    <property type="molecule type" value="Genomic_DNA"/>
</dbReference>
<protein>
    <submittedName>
        <fullName evidence="5">GntR family transcriptional regulator</fullName>
    </submittedName>
</protein>
<organism evidence="5 6">
    <name type="scientific">Halobacillus aidingensis</name>
    <dbReference type="NCBI Taxonomy" id="240303"/>
    <lineage>
        <taxon>Bacteria</taxon>
        <taxon>Bacillati</taxon>
        <taxon>Bacillota</taxon>
        <taxon>Bacilli</taxon>
        <taxon>Bacillales</taxon>
        <taxon>Bacillaceae</taxon>
        <taxon>Halobacillus</taxon>
    </lineage>
</organism>
<dbReference type="InterPro" id="IPR000524">
    <property type="entry name" value="Tscrpt_reg_HTH_GntR"/>
</dbReference>
<gene>
    <name evidence="5" type="ORF">SAMN05421677_12159</name>
</gene>
<keyword evidence="6" id="KW-1185">Reference proteome</keyword>
<dbReference type="InterPro" id="IPR036388">
    <property type="entry name" value="WH-like_DNA-bd_sf"/>
</dbReference>
<dbReference type="Pfam" id="PF00392">
    <property type="entry name" value="GntR"/>
    <property type="match status" value="1"/>
</dbReference>
<proteinExistence type="predicted"/>
<dbReference type="AlphaFoldDB" id="A0A1H0THN9"/>
<dbReference type="InterPro" id="IPR011663">
    <property type="entry name" value="UTRA"/>
</dbReference>
<evidence type="ECO:0000256" key="2">
    <source>
        <dbReference type="ARBA" id="ARBA00023125"/>
    </source>
</evidence>
<evidence type="ECO:0000256" key="1">
    <source>
        <dbReference type="ARBA" id="ARBA00023015"/>
    </source>
</evidence>
<dbReference type="SMART" id="SM00345">
    <property type="entry name" value="HTH_GNTR"/>
    <property type="match status" value="1"/>
</dbReference>
<dbReference type="GO" id="GO:0003700">
    <property type="term" value="F:DNA-binding transcription factor activity"/>
    <property type="evidence" value="ECO:0007669"/>
    <property type="project" value="InterPro"/>
</dbReference>
<dbReference type="SUPFAM" id="SSF64288">
    <property type="entry name" value="Chorismate lyase-like"/>
    <property type="match status" value="1"/>
</dbReference>
<dbReference type="PRINTS" id="PR00035">
    <property type="entry name" value="HTHGNTR"/>
</dbReference>
<keyword evidence="3" id="KW-0804">Transcription</keyword>
<sequence>MNPLLKKNVPLPLYYQIEEYLKQKIEEKEFEVGKMIPSERELSERFEVSRMTVRQAVTNLVNAGVLYREKGKGTYVAEKKIEQPLKGLTSFTEDMKRRGMTSSSLLLAFDVIEAPRDVRKKLDLSEEGKVYCIQRIRIADDKPMAIETTFMPQELLPHLTEDIVHGSIYQYVEHDLGMAISQARQIIEARAADEEEAEYLNISPHSPVLHIERKSFLAQSVPFEVVKSTYRADRYKFITDIDR</sequence>
<dbReference type="Proteomes" id="UP000198860">
    <property type="component" value="Unassembled WGS sequence"/>
</dbReference>
<dbReference type="InterPro" id="IPR028978">
    <property type="entry name" value="Chorismate_lyase_/UTRA_dom_sf"/>
</dbReference>
<evidence type="ECO:0000313" key="5">
    <source>
        <dbReference type="EMBL" id="SDP53582.1"/>
    </source>
</evidence>
<dbReference type="InterPro" id="IPR050679">
    <property type="entry name" value="Bact_HTH_transcr_reg"/>
</dbReference>
<name>A0A1H0THN9_HALAD</name>
<dbReference type="InterPro" id="IPR036390">
    <property type="entry name" value="WH_DNA-bd_sf"/>
</dbReference>
<dbReference type="CDD" id="cd07377">
    <property type="entry name" value="WHTH_GntR"/>
    <property type="match status" value="1"/>
</dbReference>
<keyword evidence="2" id="KW-0238">DNA-binding</keyword>
<dbReference type="Gene3D" id="3.40.1410.10">
    <property type="entry name" value="Chorismate lyase-like"/>
    <property type="match status" value="1"/>
</dbReference>